<dbReference type="PANTHER" id="PTHR43335">
    <property type="entry name" value="ABC TRANSPORTER, ATP-BINDING PROTEIN"/>
    <property type="match status" value="1"/>
</dbReference>
<protein>
    <submittedName>
        <fullName evidence="6">ABC-2 type transport system ATP-binding protein</fullName>
    </submittedName>
</protein>
<dbReference type="InterPro" id="IPR003593">
    <property type="entry name" value="AAA+_ATPase"/>
</dbReference>
<evidence type="ECO:0000256" key="3">
    <source>
        <dbReference type="ARBA" id="ARBA00022741"/>
    </source>
</evidence>
<dbReference type="CDD" id="cd03230">
    <property type="entry name" value="ABC_DR_subfamily_A"/>
    <property type="match status" value="1"/>
</dbReference>
<dbReference type="PANTHER" id="PTHR43335:SF2">
    <property type="entry name" value="ABC TRANSPORTER, ATP-BINDING PROTEIN"/>
    <property type="match status" value="1"/>
</dbReference>
<organism evidence="6 7">
    <name type="scientific">Actinocorallia herbida</name>
    <dbReference type="NCBI Taxonomy" id="58109"/>
    <lineage>
        <taxon>Bacteria</taxon>
        <taxon>Bacillati</taxon>
        <taxon>Actinomycetota</taxon>
        <taxon>Actinomycetes</taxon>
        <taxon>Streptosporangiales</taxon>
        <taxon>Thermomonosporaceae</taxon>
        <taxon>Actinocorallia</taxon>
    </lineage>
</organism>
<keyword evidence="3" id="KW-0547">Nucleotide-binding</keyword>
<keyword evidence="7" id="KW-1185">Reference proteome</keyword>
<keyword evidence="4 6" id="KW-0067">ATP-binding</keyword>
<dbReference type="SMART" id="SM00382">
    <property type="entry name" value="AAA"/>
    <property type="match status" value="1"/>
</dbReference>
<dbReference type="GO" id="GO:0016887">
    <property type="term" value="F:ATP hydrolysis activity"/>
    <property type="evidence" value="ECO:0007669"/>
    <property type="project" value="InterPro"/>
</dbReference>
<evidence type="ECO:0000313" key="7">
    <source>
        <dbReference type="Proteomes" id="UP000272400"/>
    </source>
</evidence>
<dbReference type="Pfam" id="PF00005">
    <property type="entry name" value="ABC_tran"/>
    <property type="match status" value="1"/>
</dbReference>
<proteinExistence type="inferred from homology"/>
<dbReference type="PROSITE" id="PS50893">
    <property type="entry name" value="ABC_TRANSPORTER_2"/>
    <property type="match status" value="1"/>
</dbReference>
<dbReference type="InterPro" id="IPR027417">
    <property type="entry name" value="P-loop_NTPase"/>
</dbReference>
<dbReference type="EMBL" id="RJKE01000001">
    <property type="protein sequence ID" value="ROO91161.1"/>
    <property type="molecule type" value="Genomic_DNA"/>
</dbReference>
<dbReference type="Proteomes" id="UP000272400">
    <property type="component" value="Unassembled WGS sequence"/>
</dbReference>
<evidence type="ECO:0000313" key="6">
    <source>
        <dbReference type="EMBL" id="ROO91161.1"/>
    </source>
</evidence>
<name>A0A3N1DCC4_9ACTN</name>
<accession>A0A3N1DCC4</accession>
<feature type="domain" description="ABC transporter" evidence="5">
    <location>
        <begin position="4"/>
        <end position="234"/>
    </location>
</feature>
<evidence type="ECO:0000256" key="1">
    <source>
        <dbReference type="ARBA" id="ARBA00005417"/>
    </source>
</evidence>
<evidence type="ECO:0000256" key="2">
    <source>
        <dbReference type="ARBA" id="ARBA00022448"/>
    </source>
</evidence>
<sequence>MPIITIRDLTMRFPGVTALESLSVGVEPGVTGLVGANGAGKSTLIKILLGLQKPTSGTAEVLGHDIATGGAEIRRQVGFMPEYECLPPDVSATEFVVHMARMSGLPATAARERAADVLRHVGLYEERYRPIGGYSTGMRQKVKLAQALVHDPRLVFLDEPTNGLDPRGRDEMLGLIRRIGAEFGISVLVTSHLLGELERICDNVVIIDGGKLLRSSAVSSFTETSGMLVVEVEEGRDELGARLAERGLEVRPEGRTLVVRLDGEETYDVIRDGVVDLDLALIRMEQARHHIEEVFQR</sequence>
<dbReference type="InterPro" id="IPR003439">
    <property type="entry name" value="ABC_transporter-like_ATP-bd"/>
</dbReference>
<dbReference type="AlphaFoldDB" id="A0A3N1DCC4"/>
<evidence type="ECO:0000256" key="4">
    <source>
        <dbReference type="ARBA" id="ARBA00022840"/>
    </source>
</evidence>
<comment type="caution">
    <text evidence="6">The sequence shown here is derived from an EMBL/GenBank/DDBJ whole genome shotgun (WGS) entry which is preliminary data.</text>
</comment>
<dbReference type="OrthoDB" id="9804819at2"/>
<dbReference type="GO" id="GO:0005524">
    <property type="term" value="F:ATP binding"/>
    <property type="evidence" value="ECO:0007669"/>
    <property type="project" value="UniProtKB-KW"/>
</dbReference>
<evidence type="ECO:0000259" key="5">
    <source>
        <dbReference type="PROSITE" id="PS50893"/>
    </source>
</evidence>
<dbReference type="RefSeq" id="WP_123670017.1">
    <property type="nucleotide sequence ID" value="NZ_RJKE01000001.1"/>
</dbReference>
<gene>
    <name evidence="6" type="ORF">EDD29_8908</name>
</gene>
<dbReference type="Gene3D" id="3.40.50.300">
    <property type="entry name" value="P-loop containing nucleotide triphosphate hydrolases"/>
    <property type="match status" value="1"/>
</dbReference>
<keyword evidence="2" id="KW-0813">Transport</keyword>
<dbReference type="SUPFAM" id="SSF52540">
    <property type="entry name" value="P-loop containing nucleoside triphosphate hydrolases"/>
    <property type="match status" value="1"/>
</dbReference>
<comment type="similarity">
    <text evidence="1">Belongs to the ABC transporter superfamily.</text>
</comment>
<reference evidence="6 7" key="1">
    <citation type="submission" date="2018-11" db="EMBL/GenBank/DDBJ databases">
        <title>Sequencing the genomes of 1000 actinobacteria strains.</title>
        <authorList>
            <person name="Klenk H.-P."/>
        </authorList>
    </citation>
    <scope>NUCLEOTIDE SEQUENCE [LARGE SCALE GENOMIC DNA]</scope>
    <source>
        <strain evidence="6 7">DSM 44254</strain>
    </source>
</reference>